<proteinExistence type="predicted"/>
<evidence type="ECO:0000313" key="2">
    <source>
        <dbReference type="Proteomes" id="UP000789920"/>
    </source>
</evidence>
<feature type="non-terminal residue" evidence="1">
    <location>
        <position position="62"/>
    </location>
</feature>
<feature type="non-terminal residue" evidence="1">
    <location>
        <position position="1"/>
    </location>
</feature>
<keyword evidence="2" id="KW-1185">Reference proteome</keyword>
<evidence type="ECO:0000313" key="1">
    <source>
        <dbReference type="EMBL" id="CAG8795428.1"/>
    </source>
</evidence>
<name>A0ACA9RIJ8_9GLOM</name>
<reference evidence="1" key="1">
    <citation type="submission" date="2021-06" db="EMBL/GenBank/DDBJ databases">
        <authorList>
            <person name="Kallberg Y."/>
            <person name="Tangrot J."/>
            <person name="Rosling A."/>
        </authorList>
    </citation>
    <scope>NUCLEOTIDE SEQUENCE</scope>
    <source>
        <strain evidence="1">MA461A</strain>
    </source>
</reference>
<comment type="caution">
    <text evidence="1">The sequence shown here is derived from an EMBL/GenBank/DDBJ whole genome shotgun (WGS) entry which is preliminary data.</text>
</comment>
<dbReference type="EMBL" id="CAJVQC010055503">
    <property type="protein sequence ID" value="CAG8795428.1"/>
    <property type="molecule type" value="Genomic_DNA"/>
</dbReference>
<dbReference type="Proteomes" id="UP000789920">
    <property type="component" value="Unassembled WGS sequence"/>
</dbReference>
<gene>
    <name evidence="1" type="ORF">RPERSI_LOCUS19952</name>
</gene>
<sequence>DPDNRPDIKHVCLDLKKLITNDKQSISNITQDPNTLETHRSTRLDDQGCLFISDSTDRILMQ</sequence>
<protein>
    <submittedName>
        <fullName evidence="1">21174_t:CDS:1</fullName>
    </submittedName>
</protein>
<accession>A0ACA9RIJ8</accession>
<organism evidence="1 2">
    <name type="scientific">Racocetra persica</name>
    <dbReference type="NCBI Taxonomy" id="160502"/>
    <lineage>
        <taxon>Eukaryota</taxon>
        <taxon>Fungi</taxon>
        <taxon>Fungi incertae sedis</taxon>
        <taxon>Mucoromycota</taxon>
        <taxon>Glomeromycotina</taxon>
        <taxon>Glomeromycetes</taxon>
        <taxon>Diversisporales</taxon>
        <taxon>Gigasporaceae</taxon>
        <taxon>Racocetra</taxon>
    </lineage>
</organism>